<dbReference type="KEGG" id="tna:CTN_0738"/>
<proteinExistence type="predicted"/>
<dbReference type="STRING" id="309803.CTN_0738"/>
<dbReference type="PANTHER" id="PTHR36441:SF1">
    <property type="entry name" value="DUF503 DOMAIN-CONTAINING PROTEIN"/>
    <property type="match status" value="1"/>
</dbReference>
<dbReference type="Proteomes" id="UP000000445">
    <property type="component" value="Chromosome"/>
</dbReference>
<dbReference type="PANTHER" id="PTHR36441">
    <property type="entry name" value="HYPOTHETICAL CYTOSOLIC PROTEIN"/>
    <property type="match status" value="1"/>
</dbReference>
<accession>B9K7I1</accession>
<dbReference type="InterPro" id="IPR007546">
    <property type="entry name" value="DUF503"/>
</dbReference>
<keyword evidence="2" id="KW-1185">Reference proteome</keyword>
<protein>
    <recommendedName>
        <fullName evidence="3">YlxP-like protein</fullName>
    </recommendedName>
</protein>
<dbReference type="RefSeq" id="WP_015919233.1">
    <property type="nucleotide sequence ID" value="NC_011978.1"/>
</dbReference>
<dbReference type="EMBL" id="CP000916">
    <property type="protein sequence ID" value="ACM22914.1"/>
    <property type="molecule type" value="Genomic_DNA"/>
</dbReference>
<gene>
    <name evidence="1" type="ordered locus">CTN_0738</name>
</gene>
<dbReference type="InterPro" id="IPR036746">
    <property type="entry name" value="TT1725-like_sf"/>
</dbReference>
<dbReference type="eggNOG" id="COG1550">
    <property type="taxonomic scope" value="Bacteria"/>
</dbReference>
<name>B9K7I1_THENN</name>
<dbReference type="Pfam" id="PF04456">
    <property type="entry name" value="DUF503"/>
    <property type="match status" value="1"/>
</dbReference>
<dbReference type="SUPFAM" id="SSF103007">
    <property type="entry name" value="Hypothetical protein TT1725"/>
    <property type="match status" value="1"/>
</dbReference>
<evidence type="ECO:0000313" key="1">
    <source>
        <dbReference type="EMBL" id="ACM22914.1"/>
    </source>
</evidence>
<dbReference type="HOGENOM" id="CLU_149981_3_0_0"/>
<dbReference type="Gene3D" id="3.30.70.1120">
    <property type="entry name" value="TT1725-like"/>
    <property type="match status" value="1"/>
</dbReference>
<organism evidence="1 2">
    <name type="scientific">Thermotoga neapolitana (strain ATCC 49049 / DSM 4359 / NBRC 107923 / NS-E)</name>
    <dbReference type="NCBI Taxonomy" id="309803"/>
    <lineage>
        <taxon>Bacteria</taxon>
        <taxon>Thermotogati</taxon>
        <taxon>Thermotogota</taxon>
        <taxon>Thermotogae</taxon>
        <taxon>Thermotogales</taxon>
        <taxon>Thermotogaceae</taxon>
        <taxon>Thermotoga</taxon>
    </lineage>
</organism>
<sequence length="93" mass="10850">MNIGVVNLRVRLFGVRSLKEKRGILRRLMNDLRKKYNISISEVGAHDSKNFFEIGIAMVNTDKAFIEKVFDAIIDYLELYPGMEVEEAEREVW</sequence>
<evidence type="ECO:0000313" key="2">
    <source>
        <dbReference type="Proteomes" id="UP000000445"/>
    </source>
</evidence>
<dbReference type="AlphaFoldDB" id="B9K7I1"/>
<reference evidence="1 2" key="1">
    <citation type="journal article" date="2009" name="Biosci. Biotechnol. Biochem.">
        <title>WeGAS: a web-based microbial genome annotation system.</title>
        <authorList>
            <person name="Lee D."/>
            <person name="Seo H."/>
            <person name="Park C."/>
            <person name="Park K."/>
        </authorList>
    </citation>
    <scope>NUCLEOTIDE SEQUENCE [LARGE SCALE GENOMIC DNA]</scope>
    <source>
        <strain evidence="2">ATCC 49049 / DSM 4359 / NBRC 107923 / NS-E</strain>
    </source>
</reference>
<evidence type="ECO:0008006" key="3">
    <source>
        <dbReference type="Google" id="ProtNLM"/>
    </source>
</evidence>